<sequence length="389" mass="43025">ISADIADVVNCLLRLSVAIRNPAPHDRFIKSHLIDTSHYEIFDIQHVSSKFKNIEPLLAERLGKAISRRRQFFNYRLAHRAKLLQGLTHEGGDAETIASSLPEHLKDTASGQPLLIDGIGGEGSDSGFSQTSYATSLADVNQCRFPPLPKSHQRGHSNALFVTQSLLRTLEVPGNALVYLSQKPMDIKQGIPCPICAEIMRSAPQYQHHVGRHQEQLALFALPTVESDDEDEIGSESDSSAGSIVMIDGQDERGDDSKQPEEPPTSHSMPGADEKSAVPPDDLRSSRTGRQNEYFVPREGIDREVISADICRYLGNDALVRPGHYEHPETGQAIQGYYITAYKKLTTFTAIANFMDPGNRNTNHERGPPTARAEETITRYIIPDKETAH</sequence>
<feature type="compositionally biased region" description="Basic and acidic residues" evidence="1">
    <location>
        <begin position="250"/>
        <end position="261"/>
    </location>
</feature>
<dbReference type="EMBL" id="JAAOAR010000102">
    <property type="protein sequence ID" value="KAF5600434.1"/>
    <property type="molecule type" value="Genomic_DNA"/>
</dbReference>
<name>A0A8H5PPS7_9HYPO</name>
<dbReference type="PANTHER" id="PTHR35391">
    <property type="entry name" value="C2H2-TYPE DOMAIN-CONTAINING PROTEIN-RELATED"/>
    <property type="match status" value="1"/>
</dbReference>
<feature type="region of interest" description="Disordered" evidence="1">
    <location>
        <begin position="249"/>
        <end position="292"/>
    </location>
</feature>
<protein>
    <recommendedName>
        <fullName evidence="4">C2H2-type domain-containing protein</fullName>
    </recommendedName>
</protein>
<proteinExistence type="predicted"/>
<dbReference type="Proteomes" id="UP000544095">
    <property type="component" value="Unassembled WGS sequence"/>
</dbReference>
<reference evidence="2 3" key="1">
    <citation type="submission" date="2020-05" db="EMBL/GenBank/DDBJ databases">
        <title>Identification and distribution of gene clusters putatively required for synthesis of sphingolipid metabolism inhibitors in phylogenetically diverse species of the filamentous fungus Fusarium.</title>
        <authorList>
            <person name="Kim H.-S."/>
            <person name="Busman M."/>
            <person name="Brown D.W."/>
            <person name="Divon H."/>
            <person name="Uhlig S."/>
            <person name="Proctor R.H."/>
        </authorList>
    </citation>
    <scope>NUCLEOTIDE SEQUENCE [LARGE SCALE GENOMIC DNA]</scope>
    <source>
        <strain evidence="2 3">NRRL 25211</strain>
    </source>
</reference>
<gene>
    <name evidence="2" type="ORF">FPANT_2390</name>
</gene>
<evidence type="ECO:0000256" key="1">
    <source>
        <dbReference type="SAM" id="MobiDB-lite"/>
    </source>
</evidence>
<accession>A0A8H5PPS7</accession>
<dbReference type="AlphaFoldDB" id="A0A8H5PPS7"/>
<feature type="compositionally biased region" description="Basic and acidic residues" evidence="1">
    <location>
        <begin position="272"/>
        <end position="285"/>
    </location>
</feature>
<keyword evidence="3" id="KW-1185">Reference proteome</keyword>
<feature type="non-terminal residue" evidence="2">
    <location>
        <position position="1"/>
    </location>
</feature>
<comment type="caution">
    <text evidence="2">The sequence shown here is derived from an EMBL/GenBank/DDBJ whole genome shotgun (WGS) entry which is preliminary data.</text>
</comment>
<organism evidence="2 3">
    <name type="scientific">Fusarium pseudoanthophilum</name>
    <dbReference type="NCBI Taxonomy" id="48495"/>
    <lineage>
        <taxon>Eukaryota</taxon>
        <taxon>Fungi</taxon>
        <taxon>Dikarya</taxon>
        <taxon>Ascomycota</taxon>
        <taxon>Pezizomycotina</taxon>
        <taxon>Sordariomycetes</taxon>
        <taxon>Hypocreomycetidae</taxon>
        <taxon>Hypocreales</taxon>
        <taxon>Nectriaceae</taxon>
        <taxon>Fusarium</taxon>
        <taxon>Fusarium fujikuroi species complex</taxon>
    </lineage>
</organism>
<evidence type="ECO:0000313" key="3">
    <source>
        <dbReference type="Proteomes" id="UP000544095"/>
    </source>
</evidence>
<dbReference type="PANTHER" id="PTHR35391:SF7">
    <property type="entry name" value="C2H2-TYPE DOMAIN-CONTAINING PROTEIN"/>
    <property type="match status" value="1"/>
</dbReference>
<evidence type="ECO:0000313" key="2">
    <source>
        <dbReference type="EMBL" id="KAF5600434.1"/>
    </source>
</evidence>
<evidence type="ECO:0008006" key="4">
    <source>
        <dbReference type="Google" id="ProtNLM"/>
    </source>
</evidence>